<gene>
    <name evidence="2" type="ORF">FisN_12Lh261</name>
</gene>
<feature type="compositionally biased region" description="Polar residues" evidence="1">
    <location>
        <begin position="781"/>
        <end position="790"/>
    </location>
</feature>
<protein>
    <submittedName>
        <fullName evidence="2">Uncharacterized protein</fullName>
    </submittedName>
</protein>
<name>A0A1Z5JM07_FISSO</name>
<feature type="compositionally biased region" description="Basic and acidic residues" evidence="1">
    <location>
        <begin position="314"/>
        <end position="324"/>
    </location>
</feature>
<feature type="compositionally biased region" description="Polar residues" evidence="1">
    <location>
        <begin position="406"/>
        <end position="419"/>
    </location>
</feature>
<feature type="compositionally biased region" description="Acidic residues" evidence="1">
    <location>
        <begin position="1"/>
        <end position="12"/>
    </location>
</feature>
<organism evidence="2 3">
    <name type="scientific">Fistulifera solaris</name>
    <name type="common">Oleaginous diatom</name>
    <dbReference type="NCBI Taxonomy" id="1519565"/>
    <lineage>
        <taxon>Eukaryota</taxon>
        <taxon>Sar</taxon>
        <taxon>Stramenopiles</taxon>
        <taxon>Ochrophyta</taxon>
        <taxon>Bacillariophyta</taxon>
        <taxon>Bacillariophyceae</taxon>
        <taxon>Bacillariophycidae</taxon>
        <taxon>Naviculales</taxon>
        <taxon>Naviculaceae</taxon>
        <taxon>Fistulifera</taxon>
    </lineage>
</organism>
<dbReference type="EMBL" id="BDSP01000087">
    <property type="protein sequence ID" value="GAX15045.1"/>
    <property type="molecule type" value="Genomic_DNA"/>
</dbReference>
<feature type="compositionally biased region" description="Polar residues" evidence="1">
    <location>
        <begin position="325"/>
        <end position="337"/>
    </location>
</feature>
<proteinExistence type="predicted"/>
<evidence type="ECO:0000256" key="1">
    <source>
        <dbReference type="SAM" id="MobiDB-lite"/>
    </source>
</evidence>
<feature type="region of interest" description="Disordered" evidence="1">
    <location>
        <begin position="651"/>
        <end position="790"/>
    </location>
</feature>
<feature type="compositionally biased region" description="Polar residues" evidence="1">
    <location>
        <begin position="14"/>
        <end position="38"/>
    </location>
</feature>
<comment type="caution">
    <text evidence="2">The sequence shown here is derived from an EMBL/GenBank/DDBJ whole genome shotgun (WGS) entry which is preliminary data.</text>
</comment>
<feature type="region of interest" description="Disordered" evidence="1">
    <location>
        <begin position="480"/>
        <end position="503"/>
    </location>
</feature>
<dbReference type="InParanoid" id="A0A1Z5JM07"/>
<dbReference type="AlphaFoldDB" id="A0A1Z5JM07"/>
<feature type="region of interest" description="Disordered" evidence="1">
    <location>
        <begin position="1"/>
        <end position="38"/>
    </location>
</feature>
<accession>A0A1Z5JM07</accession>
<evidence type="ECO:0000313" key="2">
    <source>
        <dbReference type="EMBL" id="GAX15045.1"/>
    </source>
</evidence>
<feature type="compositionally biased region" description="Basic and acidic residues" evidence="1">
    <location>
        <begin position="360"/>
        <end position="390"/>
    </location>
</feature>
<evidence type="ECO:0000313" key="3">
    <source>
        <dbReference type="Proteomes" id="UP000198406"/>
    </source>
</evidence>
<feature type="region of interest" description="Disordered" evidence="1">
    <location>
        <begin position="293"/>
        <end position="434"/>
    </location>
</feature>
<dbReference type="Proteomes" id="UP000198406">
    <property type="component" value="Unassembled WGS sequence"/>
</dbReference>
<reference evidence="2 3" key="1">
    <citation type="journal article" date="2015" name="Plant Cell">
        <title>Oil accumulation by the oleaginous diatom Fistulifera solaris as revealed by the genome and transcriptome.</title>
        <authorList>
            <person name="Tanaka T."/>
            <person name="Maeda Y."/>
            <person name="Veluchamy A."/>
            <person name="Tanaka M."/>
            <person name="Abida H."/>
            <person name="Marechal E."/>
            <person name="Bowler C."/>
            <person name="Muto M."/>
            <person name="Sunaga Y."/>
            <person name="Tanaka M."/>
            <person name="Yoshino T."/>
            <person name="Taniguchi T."/>
            <person name="Fukuda Y."/>
            <person name="Nemoto M."/>
            <person name="Matsumoto M."/>
            <person name="Wong P.S."/>
            <person name="Aburatani S."/>
            <person name="Fujibuchi W."/>
        </authorList>
    </citation>
    <scope>NUCLEOTIDE SEQUENCE [LARGE SCALE GENOMIC DNA]</scope>
    <source>
        <strain evidence="2 3">JPCC DA0580</strain>
    </source>
</reference>
<feature type="compositionally biased region" description="Basic and acidic residues" evidence="1">
    <location>
        <begin position="654"/>
        <end position="664"/>
    </location>
</feature>
<feature type="compositionally biased region" description="Basic and acidic residues" evidence="1">
    <location>
        <begin position="699"/>
        <end position="714"/>
    </location>
</feature>
<feature type="region of interest" description="Disordered" evidence="1">
    <location>
        <begin position="898"/>
        <end position="980"/>
    </location>
</feature>
<feature type="compositionally biased region" description="Basic and acidic residues" evidence="1">
    <location>
        <begin position="920"/>
        <end position="935"/>
    </location>
</feature>
<feature type="compositionally biased region" description="Acidic residues" evidence="1">
    <location>
        <begin position="754"/>
        <end position="763"/>
    </location>
</feature>
<sequence>MSSFTNDDDDEFTNFASSDVPNVSTKANDEQIPNNQNELFHADQRVDIDVVMSAVENDGVLPVTNNDEISQSLPNGFDNFEEFESMPATCDEPPTQPVIESDNQLHNGIISGTVKAEVASPTDDSGLFASSDNVPLPTTIGQNTTQESDIFDVFGATNEDTVKSSGNEQTQQSLLDDGLFDQSVDVNPMKEDVDEFGEFAQVNELSDKPAGASLVEDDHSALGIEHANDEPGDFNTLATCEAVEAVESKVESDDPVLVDQDNFDKSDLVAAETRITRESIAQEDDVHDFGDIDCVIGGPAKETDGESAEPALINDHDVVDESKKTLNSAQRGDSELNNGDEESGVIEEKTDSDFVPDTDDTIHLLPEKQHSKEEESNNKATDSDATRDGVTEDSAIESDDLDQVNGYASAQLVPTQNPQQEDDDSHIFGNFDGASVHVLPDAGANLTASVLAVNSSYDFGGFGSSENAAGLVTEHTQGVNGDAFGDFDEATGDAPKESAGEPAKVALASDFEVSQQDNNDEFGEFDETIRKVAETPGGEQTDPAFVEDDEGLLLTSTQDAYGDDYFDVAVGEMPRETNGESAEPALLDDADVLKNVSQDDNDDEFGDFDGVLGAMLHQSSTEPAGHVDGAEIFSMTNQNVTLANNIGDEIADSDWAHRETEKTAQDAQESPVDDDEDFGDFGGFENAELATVSQSQMNDDERNNDDLDEARGDTAEILAGQAPADDDDDDNFGEFGSFENAELTTENSKPKQETDDEFDEFGDFGEANASAEVDKVGGTQAEATNMASQTNQEALGVGAFAERAESTFQTLFGRFSREHELPPEISEEPSTDIVPISSLLEQALKDKPSLCAPISLFDVLRGPQDANSEPPFAFINPKSMNQSPHLRYQSWIAKLKPTNSASSSNIPFLPCDQTLQAIQAEDKHDKPGDRKDETTRNTPISETKPKEAFVKEPPSSLKETIVELPPLPAKASGSQSEQVAEFLKQIPDLSYMLSSTPSPPSS</sequence>
<keyword evidence="3" id="KW-1185">Reference proteome</keyword>